<feature type="domain" description="DUF3870" evidence="1">
    <location>
        <begin position="8"/>
        <end position="100"/>
    </location>
</feature>
<gene>
    <name evidence="2" type="ORF">HGG79_15020</name>
</gene>
<organism evidence="2 3">
    <name type="scientific">Clostridium tetanomorphum</name>
    <dbReference type="NCBI Taxonomy" id="1553"/>
    <lineage>
        <taxon>Bacteria</taxon>
        <taxon>Bacillati</taxon>
        <taxon>Bacillota</taxon>
        <taxon>Clostridia</taxon>
        <taxon>Eubacteriales</taxon>
        <taxon>Clostridiaceae</taxon>
        <taxon>Clostridium</taxon>
    </lineage>
</organism>
<dbReference type="Proteomes" id="UP000563151">
    <property type="component" value="Unassembled WGS sequence"/>
</dbReference>
<accession>A0A923E9R1</accession>
<comment type="caution">
    <text evidence="2">The sequence shown here is derived from an EMBL/GenBank/DDBJ whole genome shotgun (WGS) entry which is preliminary data.</text>
</comment>
<dbReference type="InterPro" id="IPR024617">
    <property type="entry name" value="DUF3870"/>
</dbReference>
<evidence type="ECO:0000313" key="2">
    <source>
        <dbReference type="EMBL" id="MBC2399075.1"/>
    </source>
</evidence>
<evidence type="ECO:0000259" key="1">
    <source>
        <dbReference type="Pfam" id="PF12986"/>
    </source>
</evidence>
<dbReference type="RefSeq" id="WP_035150271.1">
    <property type="nucleotide sequence ID" value="NZ_JAAZWO010000021.1"/>
</dbReference>
<evidence type="ECO:0000313" key="3">
    <source>
        <dbReference type="Proteomes" id="UP000563151"/>
    </source>
</evidence>
<dbReference type="AlphaFoldDB" id="A0A923E9R1"/>
<name>A0A923E9R1_CLOTT</name>
<proteinExistence type="predicted"/>
<protein>
    <submittedName>
        <fullName evidence="2">DUF3870 domain-containing protein</fullName>
    </submittedName>
</protein>
<keyword evidence="3" id="KW-1185">Reference proteome</keyword>
<dbReference type="Pfam" id="PF12986">
    <property type="entry name" value="DUF3870"/>
    <property type="match status" value="1"/>
</dbReference>
<sequence length="108" mass="12324">MYGESTIYVVGNSKTNSDNAITNQFNSFFIGFVVDVESDTIVDLSCSSTIRTTDEFVRSLFIEKKLLGQNSITEEEIKKRYHGSSQRAIVVAYKDAVKKYIEIKNKYF</sequence>
<dbReference type="EMBL" id="JAAZWO010000021">
    <property type="protein sequence ID" value="MBC2399075.1"/>
    <property type="molecule type" value="Genomic_DNA"/>
</dbReference>
<reference evidence="2 3" key="1">
    <citation type="submission" date="2020-04" db="EMBL/GenBank/DDBJ databases">
        <title>Genomic insights into acetone-butanol-ethanol (ABE) fermentation by sequencing solventogenic clostridia strains.</title>
        <authorList>
            <person name="Brown S."/>
        </authorList>
    </citation>
    <scope>NUCLEOTIDE SEQUENCE [LARGE SCALE GENOMIC DNA]</scope>
    <source>
        <strain evidence="2 3">DJ011</strain>
    </source>
</reference>